<dbReference type="RefSeq" id="XP_056065834.1">
    <property type="nucleotide sequence ID" value="XM_056220531.1"/>
</dbReference>
<feature type="region of interest" description="Disordered" evidence="1">
    <location>
        <begin position="145"/>
        <end position="204"/>
    </location>
</feature>
<feature type="compositionally biased region" description="Polar residues" evidence="1">
    <location>
        <begin position="169"/>
        <end position="184"/>
    </location>
</feature>
<name>A0A9W8XBU9_9PLEO</name>
<reference evidence="2" key="1">
    <citation type="submission" date="2022-10" db="EMBL/GenBank/DDBJ databases">
        <title>Tapping the CABI collections for fungal endophytes: first genome assemblies for Collariella, Neodidymelliopsis, Ascochyta clinopodiicola, Didymella pomorum, Didymosphaeria variabile, Neocosmospora piperis and Neocucurbitaria cava.</title>
        <authorList>
            <person name="Hill R."/>
        </authorList>
    </citation>
    <scope>NUCLEOTIDE SEQUENCE</scope>
    <source>
        <strain evidence="2">IMI 356815</strain>
    </source>
</reference>
<gene>
    <name evidence="2" type="ORF">N0V89_011805</name>
</gene>
<feature type="compositionally biased region" description="Low complexity" evidence="1">
    <location>
        <begin position="13"/>
        <end position="26"/>
    </location>
</feature>
<dbReference type="GeneID" id="80915335"/>
<feature type="region of interest" description="Disordered" evidence="1">
    <location>
        <begin position="220"/>
        <end position="273"/>
    </location>
</feature>
<organism evidence="2 3">
    <name type="scientific">Didymosphaeria variabile</name>
    <dbReference type="NCBI Taxonomy" id="1932322"/>
    <lineage>
        <taxon>Eukaryota</taxon>
        <taxon>Fungi</taxon>
        <taxon>Dikarya</taxon>
        <taxon>Ascomycota</taxon>
        <taxon>Pezizomycotina</taxon>
        <taxon>Dothideomycetes</taxon>
        <taxon>Pleosporomycetidae</taxon>
        <taxon>Pleosporales</taxon>
        <taxon>Massarineae</taxon>
        <taxon>Didymosphaeriaceae</taxon>
        <taxon>Didymosphaeria</taxon>
    </lineage>
</organism>
<comment type="caution">
    <text evidence="2">The sequence shown here is derived from an EMBL/GenBank/DDBJ whole genome shotgun (WGS) entry which is preliminary data.</text>
</comment>
<feature type="compositionally biased region" description="Basic and acidic residues" evidence="1">
    <location>
        <begin position="261"/>
        <end position="273"/>
    </location>
</feature>
<feature type="region of interest" description="Disordered" evidence="1">
    <location>
        <begin position="1"/>
        <end position="26"/>
    </location>
</feature>
<evidence type="ECO:0000313" key="3">
    <source>
        <dbReference type="Proteomes" id="UP001140513"/>
    </source>
</evidence>
<dbReference type="Proteomes" id="UP001140513">
    <property type="component" value="Unassembled WGS sequence"/>
</dbReference>
<evidence type="ECO:0000313" key="2">
    <source>
        <dbReference type="EMBL" id="KAJ4345670.1"/>
    </source>
</evidence>
<proteinExistence type="predicted"/>
<sequence length="273" mass="29517">MALDPSGWDARRSATTGPVSPPSASSVADVHLGDYATTTEIIQEASSPATMAIGLEVVVGSIEALSCALFSYYVSSLFRRAPLNMVGIYSEQVPVDDVHDALKYLYSRDSMISIVAFTSLALATWHLRRRFSSFLSTRVDAETAKQATVEAEKDDEGGSSKDEEAGTDVETTCGATTSSPQQASEDAGTEPRGRVGRGHQAALERIITRKNLKIKELRKKIKKAKQQLHSANKKLSEAEGVGKTEAQAQASGKRRRRHPEGRHVDGRARSEDG</sequence>
<evidence type="ECO:0000256" key="1">
    <source>
        <dbReference type="SAM" id="MobiDB-lite"/>
    </source>
</evidence>
<accession>A0A9W8XBU9</accession>
<keyword evidence="3" id="KW-1185">Reference proteome</keyword>
<protein>
    <submittedName>
        <fullName evidence="2">Uncharacterized protein</fullName>
    </submittedName>
</protein>
<dbReference type="EMBL" id="JAPEUX010000009">
    <property type="protein sequence ID" value="KAJ4345670.1"/>
    <property type="molecule type" value="Genomic_DNA"/>
</dbReference>
<dbReference type="AlphaFoldDB" id="A0A9W8XBU9"/>